<evidence type="ECO:0000313" key="2">
    <source>
        <dbReference type="Proteomes" id="UP000649799"/>
    </source>
</evidence>
<sequence>MIRSQLFFVVFILIILSSCSPHLFASLRSNNMNQLELGMSREQVTGILGNNYTIAEKRLEGGVPLEVLSYRNFPNDDEFYLFVFRGNELEKWYRELVPNFESRKD</sequence>
<gene>
    <name evidence="1" type="ORF">G9Q97_13625</name>
</gene>
<evidence type="ECO:0000313" key="1">
    <source>
        <dbReference type="EMBL" id="NHE57849.1"/>
    </source>
</evidence>
<name>A0ABX0H867_9BACT</name>
<accession>A0ABX0H867</accession>
<protein>
    <submittedName>
        <fullName evidence="1">Outer membrane protein assembly factor BamE</fullName>
    </submittedName>
</protein>
<dbReference type="PROSITE" id="PS51257">
    <property type="entry name" value="PROKAR_LIPOPROTEIN"/>
    <property type="match status" value="1"/>
</dbReference>
<keyword evidence="2" id="KW-1185">Reference proteome</keyword>
<dbReference type="Proteomes" id="UP000649799">
    <property type="component" value="Unassembled WGS sequence"/>
</dbReference>
<reference evidence="1 2" key="1">
    <citation type="submission" date="2020-03" db="EMBL/GenBank/DDBJ databases">
        <title>Cyclobacterium plantarum sp. nov., a marine bacterium isolated from a coastal-marine wetland.</title>
        <authorList>
            <person name="Sanchez-Porro C."/>
            <person name="Ventosa A."/>
            <person name="Amoozegar M."/>
        </authorList>
    </citation>
    <scope>NUCLEOTIDE SEQUENCE [LARGE SCALE GENOMIC DNA]</scope>
    <source>
        <strain evidence="1 2">GBPx2</strain>
    </source>
</reference>
<organism evidence="1 2">
    <name type="scientific">Cyclobacterium plantarum</name>
    <dbReference type="NCBI Taxonomy" id="2716263"/>
    <lineage>
        <taxon>Bacteria</taxon>
        <taxon>Pseudomonadati</taxon>
        <taxon>Bacteroidota</taxon>
        <taxon>Cytophagia</taxon>
        <taxon>Cytophagales</taxon>
        <taxon>Cyclobacteriaceae</taxon>
        <taxon>Cyclobacterium</taxon>
    </lineage>
</organism>
<dbReference type="RefSeq" id="WP_166147707.1">
    <property type="nucleotide sequence ID" value="NZ_JAANYN010000005.1"/>
</dbReference>
<comment type="caution">
    <text evidence="1">The sequence shown here is derived from an EMBL/GenBank/DDBJ whole genome shotgun (WGS) entry which is preliminary data.</text>
</comment>
<dbReference type="EMBL" id="JAANYN010000005">
    <property type="protein sequence ID" value="NHE57849.1"/>
    <property type="molecule type" value="Genomic_DNA"/>
</dbReference>
<proteinExistence type="predicted"/>